<sequence length="174" mass="19562">MENIPLEEQNICAYPESVNILPNVSGDVRTPDKLIDGVNDDHSGAHSWLSPVIPKYLNRIYVVMDVPIAVSYIKFWNYSKSPSRGVKDFGVLVDDLLVFNGTLNKYNGDTENTSQIIDLYESDRLLYDEKSNSQEVVLLDEAPKNADGSLSADQTLRPFTCISPYNRQFTSHSN</sequence>
<feature type="domain" description="KATNIP" evidence="1">
    <location>
        <begin position="2"/>
        <end position="105"/>
    </location>
</feature>
<proteinExistence type="predicted"/>
<dbReference type="InterPro" id="IPR026704">
    <property type="entry name" value="KATNIP"/>
</dbReference>
<reference evidence="2" key="1">
    <citation type="journal article" date="2023" name="Insect Mol. Biol.">
        <title>Genome sequencing provides insights into the evolution of gene families encoding plant cell wall-degrading enzymes in longhorned beetles.</title>
        <authorList>
            <person name="Shin N.R."/>
            <person name="Okamura Y."/>
            <person name="Kirsch R."/>
            <person name="Pauchet Y."/>
        </authorList>
    </citation>
    <scope>NUCLEOTIDE SEQUENCE</scope>
    <source>
        <strain evidence="2">MMC_N1</strain>
    </source>
</reference>
<dbReference type="PANTHER" id="PTHR21534:SF0">
    <property type="entry name" value="KATANIN-INTERACTING PROTEIN"/>
    <property type="match status" value="1"/>
</dbReference>
<accession>A0ABQ9JAV4</accession>
<protein>
    <recommendedName>
        <fullName evidence="1">KATNIP domain-containing protein</fullName>
    </recommendedName>
</protein>
<comment type="caution">
    <text evidence="2">The sequence shown here is derived from an EMBL/GenBank/DDBJ whole genome shotgun (WGS) entry which is preliminary data.</text>
</comment>
<evidence type="ECO:0000259" key="1">
    <source>
        <dbReference type="Pfam" id="PF14652"/>
    </source>
</evidence>
<dbReference type="EMBL" id="JAPWTJ010000846">
    <property type="protein sequence ID" value="KAJ8975303.1"/>
    <property type="molecule type" value="Genomic_DNA"/>
</dbReference>
<dbReference type="PANTHER" id="PTHR21534">
    <property type="entry name" value="KATANIN-INTERACTING PROTEIN"/>
    <property type="match status" value="1"/>
</dbReference>
<name>A0ABQ9JAV4_9CUCU</name>
<dbReference type="InterPro" id="IPR027859">
    <property type="entry name" value="KATNIP_dom"/>
</dbReference>
<gene>
    <name evidence="2" type="ORF">NQ317_011645</name>
</gene>
<keyword evidence="3" id="KW-1185">Reference proteome</keyword>
<evidence type="ECO:0000313" key="2">
    <source>
        <dbReference type="EMBL" id="KAJ8975303.1"/>
    </source>
</evidence>
<dbReference type="Proteomes" id="UP001162164">
    <property type="component" value="Unassembled WGS sequence"/>
</dbReference>
<dbReference type="Pfam" id="PF14652">
    <property type="entry name" value="DUF4457"/>
    <property type="match status" value="1"/>
</dbReference>
<organism evidence="2 3">
    <name type="scientific">Molorchus minor</name>
    <dbReference type="NCBI Taxonomy" id="1323400"/>
    <lineage>
        <taxon>Eukaryota</taxon>
        <taxon>Metazoa</taxon>
        <taxon>Ecdysozoa</taxon>
        <taxon>Arthropoda</taxon>
        <taxon>Hexapoda</taxon>
        <taxon>Insecta</taxon>
        <taxon>Pterygota</taxon>
        <taxon>Neoptera</taxon>
        <taxon>Endopterygota</taxon>
        <taxon>Coleoptera</taxon>
        <taxon>Polyphaga</taxon>
        <taxon>Cucujiformia</taxon>
        <taxon>Chrysomeloidea</taxon>
        <taxon>Cerambycidae</taxon>
        <taxon>Lamiinae</taxon>
        <taxon>Monochamini</taxon>
        <taxon>Molorchus</taxon>
    </lineage>
</organism>
<evidence type="ECO:0000313" key="3">
    <source>
        <dbReference type="Proteomes" id="UP001162164"/>
    </source>
</evidence>